<evidence type="ECO:0000256" key="2">
    <source>
        <dbReference type="ARBA" id="ARBA00023002"/>
    </source>
</evidence>
<keyword evidence="6" id="KW-1185">Reference proteome</keyword>
<dbReference type="RefSeq" id="WP_183857739.1">
    <property type="nucleotide sequence ID" value="NZ_JACHOO010000007.1"/>
</dbReference>
<dbReference type="CDD" id="cd02138">
    <property type="entry name" value="TdsD-like"/>
    <property type="match status" value="1"/>
</dbReference>
<feature type="domain" description="Nitroreductase" evidence="4">
    <location>
        <begin position="15"/>
        <end position="58"/>
    </location>
</feature>
<feature type="compositionally biased region" description="Basic and acidic residues" evidence="3">
    <location>
        <begin position="170"/>
        <end position="180"/>
    </location>
</feature>
<dbReference type="Gene3D" id="3.40.109.10">
    <property type="entry name" value="NADH Oxidase"/>
    <property type="match status" value="1"/>
</dbReference>
<dbReference type="SUPFAM" id="SSF55469">
    <property type="entry name" value="FMN-dependent nitroreductase-like"/>
    <property type="match status" value="1"/>
</dbReference>
<dbReference type="Proteomes" id="UP000523821">
    <property type="component" value="Unassembled WGS sequence"/>
</dbReference>
<gene>
    <name evidence="5" type="ORF">GGQ63_003372</name>
</gene>
<sequence length="197" mass="21628">MRKPAPTAVPILPVIAERWSPRAFDPEAVLTAEELAPLFEAARWAPSSANNQPWRYVYGHRGTEAFDRLLSCLSEGNRDYCRRASVLVIAATRTVRDNGKPNFHGGHDLGLSIGYMLLQAVSNGLAIHPMGGFDDERARELLGIPEHFAAWTAIAIGRYGDPALLSERHRAQETAPRERLPVSAIASEGHWPGSALE</sequence>
<accession>A0A7W9FPB8</accession>
<evidence type="ECO:0000259" key="4">
    <source>
        <dbReference type="Pfam" id="PF00881"/>
    </source>
</evidence>
<evidence type="ECO:0000313" key="5">
    <source>
        <dbReference type="EMBL" id="MBB5754291.1"/>
    </source>
</evidence>
<proteinExistence type="inferred from homology"/>
<dbReference type="Pfam" id="PF00881">
    <property type="entry name" value="Nitroreductase"/>
    <property type="match status" value="2"/>
</dbReference>
<comment type="caution">
    <text evidence="5">The sequence shown here is derived from an EMBL/GenBank/DDBJ whole genome shotgun (WGS) entry which is preliminary data.</text>
</comment>
<dbReference type="AlphaFoldDB" id="A0A7W9FPB8"/>
<feature type="region of interest" description="Disordered" evidence="3">
    <location>
        <begin position="170"/>
        <end position="197"/>
    </location>
</feature>
<keyword evidence="2" id="KW-0560">Oxidoreductase</keyword>
<evidence type="ECO:0000256" key="1">
    <source>
        <dbReference type="ARBA" id="ARBA00007118"/>
    </source>
</evidence>
<dbReference type="InterPro" id="IPR029479">
    <property type="entry name" value="Nitroreductase"/>
</dbReference>
<protein>
    <submittedName>
        <fullName evidence="5">Nitroreductase</fullName>
    </submittedName>
</protein>
<dbReference type="InterPro" id="IPR000415">
    <property type="entry name" value="Nitroreductase-like"/>
</dbReference>
<evidence type="ECO:0000256" key="3">
    <source>
        <dbReference type="SAM" id="MobiDB-lite"/>
    </source>
</evidence>
<dbReference type="GO" id="GO:0016491">
    <property type="term" value="F:oxidoreductase activity"/>
    <property type="evidence" value="ECO:0007669"/>
    <property type="project" value="UniProtKB-KW"/>
</dbReference>
<comment type="similarity">
    <text evidence="1">Belongs to the nitroreductase family.</text>
</comment>
<reference evidence="5 6" key="1">
    <citation type="submission" date="2020-08" db="EMBL/GenBank/DDBJ databases">
        <title>Genomic Encyclopedia of Type Strains, Phase IV (KMG-IV): sequencing the most valuable type-strain genomes for metagenomic binning, comparative biology and taxonomic classification.</title>
        <authorList>
            <person name="Goeker M."/>
        </authorList>
    </citation>
    <scope>NUCLEOTIDE SEQUENCE [LARGE SCALE GENOMIC DNA]</scope>
    <source>
        <strain evidence="5 6">DSM 16268</strain>
    </source>
</reference>
<evidence type="ECO:0000313" key="6">
    <source>
        <dbReference type="Proteomes" id="UP000523821"/>
    </source>
</evidence>
<dbReference type="PANTHER" id="PTHR43673">
    <property type="entry name" value="NAD(P)H NITROREDUCTASE YDGI-RELATED"/>
    <property type="match status" value="1"/>
</dbReference>
<dbReference type="PANTHER" id="PTHR43673:SF10">
    <property type="entry name" value="NADH DEHYDROGENASE_NAD(P)H NITROREDUCTASE XCC3605-RELATED"/>
    <property type="match status" value="1"/>
</dbReference>
<organism evidence="5 6">
    <name type="scientific">Prosthecomicrobium pneumaticum</name>
    <dbReference type="NCBI Taxonomy" id="81895"/>
    <lineage>
        <taxon>Bacteria</taxon>
        <taxon>Pseudomonadati</taxon>
        <taxon>Pseudomonadota</taxon>
        <taxon>Alphaproteobacteria</taxon>
        <taxon>Hyphomicrobiales</taxon>
        <taxon>Kaistiaceae</taxon>
        <taxon>Prosthecomicrobium</taxon>
    </lineage>
</organism>
<dbReference type="EMBL" id="JACHOO010000007">
    <property type="protein sequence ID" value="MBB5754291.1"/>
    <property type="molecule type" value="Genomic_DNA"/>
</dbReference>
<name>A0A7W9FPB8_9HYPH</name>
<feature type="domain" description="Nitroreductase" evidence="4">
    <location>
        <begin position="76"/>
        <end position="157"/>
    </location>
</feature>